<dbReference type="PANTHER" id="PTHR33112:SF16">
    <property type="entry name" value="HETEROKARYON INCOMPATIBILITY DOMAIN-CONTAINING PROTEIN"/>
    <property type="match status" value="1"/>
</dbReference>
<feature type="domain" description="Heterokaryon incompatibility" evidence="1">
    <location>
        <begin position="290"/>
        <end position="383"/>
    </location>
</feature>
<dbReference type="Proteomes" id="UP000813444">
    <property type="component" value="Unassembled WGS sequence"/>
</dbReference>
<proteinExistence type="predicted"/>
<dbReference type="InterPro" id="IPR010730">
    <property type="entry name" value="HET"/>
</dbReference>
<protein>
    <recommendedName>
        <fullName evidence="1">Heterokaryon incompatibility domain-containing protein</fullName>
    </recommendedName>
</protein>
<accession>A0A8K0WME8</accession>
<organism evidence="2 3">
    <name type="scientific">Stachybotrys elegans</name>
    <dbReference type="NCBI Taxonomy" id="80388"/>
    <lineage>
        <taxon>Eukaryota</taxon>
        <taxon>Fungi</taxon>
        <taxon>Dikarya</taxon>
        <taxon>Ascomycota</taxon>
        <taxon>Pezizomycotina</taxon>
        <taxon>Sordariomycetes</taxon>
        <taxon>Hypocreomycetidae</taxon>
        <taxon>Hypocreales</taxon>
        <taxon>Stachybotryaceae</taxon>
        <taxon>Stachybotrys</taxon>
    </lineage>
</organism>
<dbReference type="Pfam" id="PF06985">
    <property type="entry name" value="HET"/>
    <property type="match status" value="1"/>
</dbReference>
<name>A0A8K0WME8_9HYPO</name>
<sequence length="462" mass="53127">MPHRVSPGPLQPINLIPSGDGGFVIDLTSDGQDPTPPPPDNSIDPYQVETENVRLCHKCERLFVGDLVRVSDSLNALKALVKHHAGNEHIFHKVEDYYVKAEILRPNPIGGLWHNIRDLKETCKRCTYCALVVDQARVKNTRVLPAQMHGDIDEGSVYALPVIRELPISEGRYEISFIVIQKRHDLRGPPFEFVEFIQIGNLITVDPAQDRNDDWASSLTWLRAANRRTTIQRLQNWLALPAYFSFHVDYVPSVPKRLVKVMRRGSEFITRVVTEFGNLEHILRRDNDIYATLSYKLAPIPMPQLTTENLARYQDDVPSNQFPRCFQRIFELMTTLGIKYVWIYPLCVLQDDSSDQDEAFASLFQTFHHAQVNFFVPFAGRSKRTPYPTGQISMLREPCLVSHAWFDRNTNEPIAHPHGCHRIVDNEGLSHMVGDSDMWNHIWPFVEHFVSRNILYIAKDQI</sequence>
<dbReference type="EMBL" id="JAGPNK010000012">
    <property type="protein sequence ID" value="KAH7310473.1"/>
    <property type="molecule type" value="Genomic_DNA"/>
</dbReference>
<keyword evidence="3" id="KW-1185">Reference proteome</keyword>
<comment type="caution">
    <text evidence="2">The sequence shown here is derived from an EMBL/GenBank/DDBJ whole genome shotgun (WGS) entry which is preliminary data.</text>
</comment>
<dbReference type="PANTHER" id="PTHR33112">
    <property type="entry name" value="DOMAIN PROTEIN, PUTATIVE-RELATED"/>
    <property type="match status" value="1"/>
</dbReference>
<evidence type="ECO:0000313" key="2">
    <source>
        <dbReference type="EMBL" id="KAH7310473.1"/>
    </source>
</evidence>
<dbReference type="AlphaFoldDB" id="A0A8K0WME8"/>
<evidence type="ECO:0000259" key="1">
    <source>
        <dbReference type="Pfam" id="PF06985"/>
    </source>
</evidence>
<gene>
    <name evidence="2" type="ORF">B0I35DRAFT_74718</name>
</gene>
<evidence type="ECO:0000313" key="3">
    <source>
        <dbReference type="Proteomes" id="UP000813444"/>
    </source>
</evidence>
<reference evidence="2" key="1">
    <citation type="journal article" date="2021" name="Nat. Commun.">
        <title>Genetic determinants of endophytism in the Arabidopsis root mycobiome.</title>
        <authorList>
            <person name="Mesny F."/>
            <person name="Miyauchi S."/>
            <person name="Thiergart T."/>
            <person name="Pickel B."/>
            <person name="Atanasova L."/>
            <person name="Karlsson M."/>
            <person name="Huettel B."/>
            <person name="Barry K.W."/>
            <person name="Haridas S."/>
            <person name="Chen C."/>
            <person name="Bauer D."/>
            <person name="Andreopoulos W."/>
            <person name="Pangilinan J."/>
            <person name="LaButti K."/>
            <person name="Riley R."/>
            <person name="Lipzen A."/>
            <person name="Clum A."/>
            <person name="Drula E."/>
            <person name="Henrissat B."/>
            <person name="Kohler A."/>
            <person name="Grigoriev I.V."/>
            <person name="Martin F.M."/>
            <person name="Hacquard S."/>
        </authorList>
    </citation>
    <scope>NUCLEOTIDE SEQUENCE</scope>
    <source>
        <strain evidence="2">MPI-CAGE-CH-0235</strain>
    </source>
</reference>